<dbReference type="SUPFAM" id="SSF52821">
    <property type="entry name" value="Rhodanese/Cell cycle control phosphatase"/>
    <property type="match status" value="1"/>
</dbReference>
<dbReference type="InterPro" id="IPR050229">
    <property type="entry name" value="GlpE_sulfurtransferase"/>
</dbReference>
<organism evidence="2">
    <name type="scientific">marine sediment metagenome</name>
    <dbReference type="NCBI Taxonomy" id="412755"/>
    <lineage>
        <taxon>unclassified sequences</taxon>
        <taxon>metagenomes</taxon>
        <taxon>ecological metagenomes</taxon>
    </lineage>
</organism>
<dbReference type="EMBL" id="BARV01001378">
    <property type="protein sequence ID" value="GAH95493.1"/>
    <property type="molecule type" value="Genomic_DNA"/>
</dbReference>
<reference evidence="2" key="1">
    <citation type="journal article" date="2014" name="Front. Microbiol.">
        <title>High frequency of phylogenetically diverse reductive dehalogenase-homologous genes in deep subseafloor sedimentary metagenomes.</title>
        <authorList>
            <person name="Kawai M."/>
            <person name="Futagami T."/>
            <person name="Toyoda A."/>
            <person name="Takaki Y."/>
            <person name="Nishi S."/>
            <person name="Hori S."/>
            <person name="Arai W."/>
            <person name="Tsubouchi T."/>
            <person name="Morono Y."/>
            <person name="Uchiyama I."/>
            <person name="Ito T."/>
            <person name="Fujiyama A."/>
            <person name="Inagaki F."/>
            <person name="Takami H."/>
        </authorList>
    </citation>
    <scope>NUCLEOTIDE SEQUENCE</scope>
    <source>
        <strain evidence="2">Expedition CK06-06</strain>
    </source>
</reference>
<dbReference type="InterPro" id="IPR036873">
    <property type="entry name" value="Rhodanese-like_dom_sf"/>
</dbReference>
<dbReference type="AlphaFoldDB" id="X1LN07"/>
<protein>
    <recommendedName>
        <fullName evidence="1">Rhodanese domain-containing protein</fullName>
    </recommendedName>
</protein>
<evidence type="ECO:0000259" key="1">
    <source>
        <dbReference type="PROSITE" id="PS50206"/>
    </source>
</evidence>
<dbReference type="Pfam" id="PF00581">
    <property type="entry name" value="Rhodanese"/>
    <property type="match status" value="1"/>
</dbReference>
<sequence>YSGDFREQLNELDKNKAYLVYCRTGGRSKAAVDLMKELGFGQIYNISDGINDWKKEGMPTVK</sequence>
<dbReference type="InterPro" id="IPR001763">
    <property type="entry name" value="Rhodanese-like_dom"/>
</dbReference>
<accession>X1LN07</accession>
<dbReference type="CDD" id="cd00158">
    <property type="entry name" value="RHOD"/>
    <property type="match status" value="1"/>
</dbReference>
<dbReference type="PROSITE" id="PS50206">
    <property type="entry name" value="RHODANESE_3"/>
    <property type="match status" value="1"/>
</dbReference>
<feature type="non-terminal residue" evidence="2">
    <location>
        <position position="1"/>
    </location>
</feature>
<evidence type="ECO:0000313" key="2">
    <source>
        <dbReference type="EMBL" id="GAH95493.1"/>
    </source>
</evidence>
<proteinExistence type="predicted"/>
<feature type="domain" description="Rhodanese" evidence="1">
    <location>
        <begin position="7"/>
        <end position="62"/>
    </location>
</feature>
<name>X1LN07_9ZZZZ</name>
<gene>
    <name evidence="2" type="ORF">S06H3_04046</name>
</gene>
<dbReference type="PANTHER" id="PTHR43031:SF1">
    <property type="entry name" value="PYRIDINE NUCLEOTIDE-DISULPHIDE OXIDOREDUCTASE"/>
    <property type="match status" value="1"/>
</dbReference>
<dbReference type="PANTHER" id="PTHR43031">
    <property type="entry name" value="FAD-DEPENDENT OXIDOREDUCTASE"/>
    <property type="match status" value="1"/>
</dbReference>
<comment type="caution">
    <text evidence="2">The sequence shown here is derived from an EMBL/GenBank/DDBJ whole genome shotgun (WGS) entry which is preliminary data.</text>
</comment>
<dbReference type="Gene3D" id="3.40.250.10">
    <property type="entry name" value="Rhodanese-like domain"/>
    <property type="match status" value="1"/>
</dbReference>